<gene>
    <name evidence="2" type="ORF">Ga0058931_1880</name>
    <name evidence="3" type="ORF">HLUCCA05_03975</name>
</gene>
<organism evidence="3 4">
    <name type="scientific">Roseibaca calidilacus</name>
    <dbReference type="NCBI Taxonomy" id="1666912"/>
    <lineage>
        <taxon>Bacteria</taxon>
        <taxon>Pseudomonadati</taxon>
        <taxon>Pseudomonadota</taxon>
        <taxon>Alphaproteobacteria</taxon>
        <taxon>Rhodobacterales</taxon>
        <taxon>Paracoccaceae</taxon>
        <taxon>Roseinatronobacter</taxon>
    </lineage>
</organism>
<feature type="transmembrane region" description="Helical" evidence="1">
    <location>
        <begin position="125"/>
        <end position="146"/>
    </location>
</feature>
<name>A0A0P7WPB2_9RHOB</name>
<dbReference type="EMBL" id="LJSG01000002">
    <property type="protein sequence ID" value="KPP95835.1"/>
    <property type="molecule type" value="Genomic_DNA"/>
</dbReference>
<feature type="transmembrane region" description="Helical" evidence="1">
    <location>
        <begin position="25"/>
        <end position="42"/>
    </location>
</feature>
<accession>A0A0P7WPB2</accession>
<dbReference type="AlphaFoldDB" id="A0A0P7WPB2"/>
<keyword evidence="5" id="KW-1185">Reference proteome</keyword>
<evidence type="ECO:0000313" key="2">
    <source>
        <dbReference type="EMBL" id="CUX81629.1"/>
    </source>
</evidence>
<feature type="transmembrane region" description="Helical" evidence="1">
    <location>
        <begin position="99"/>
        <end position="119"/>
    </location>
</feature>
<feature type="transmembrane region" description="Helical" evidence="1">
    <location>
        <begin position="167"/>
        <end position="190"/>
    </location>
</feature>
<evidence type="ECO:0000313" key="3">
    <source>
        <dbReference type="EMBL" id="KPP95835.1"/>
    </source>
</evidence>
<dbReference type="EMBL" id="FBYC01000004">
    <property type="protein sequence ID" value="CUX81629.1"/>
    <property type="molecule type" value="Genomic_DNA"/>
</dbReference>
<evidence type="ECO:0000313" key="4">
    <source>
        <dbReference type="Proteomes" id="UP000050413"/>
    </source>
</evidence>
<comment type="caution">
    <text evidence="3">The sequence shown here is derived from an EMBL/GenBank/DDBJ whole genome shotgun (WGS) entry which is preliminary data.</text>
</comment>
<keyword evidence="1" id="KW-0812">Transmembrane</keyword>
<keyword evidence="1" id="KW-0472">Membrane</keyword>
<reference evidence="2 5" key="2">
    <citation type="submission" date="2016-01" db="EMBL/GenBank/DDBJ databases">
        <authorList>
            <person name="Varghese N."/>
        </authorList>
    </citation>
    <scope>NUCLEOTIDE SEQUENCE [LARGE SCALE GENOMIC DNA]</scope>
    <source>
        <strain evidence="2 5">HL-91</strain>
    </source>
</reference>
<sequence length="223" mass="23583">MAQSVTQLRAAWRIVAAKPKQIKRLLLPPFLLAMAVKAWLSVQVTGQVWPDLPVDASWSLDLALRGSLGLALAVMGLLWHRAIFFGPRARLTANLALRYWGQGAALSLLALLPFVPLVIGGLPPHAIFAADAVSLWLLLWLGFGLTRAAGGKRAKWGKLLDRAQAGIAAGLALALAVALQLQTFAVAAVVQLHSGAAFLLDGALTFALIVAVLTLMARPSPAN</sequence>
<protein>
    <submittedName>
        <fullName evidence="3">Uncharacterized protein</fullName>
    </submittedName>
</protein>
<dbReference type="Proteomes" id="UP000182045">
    <property type="component" value="Unassembled WGS sequence"/>
</dbReference>
<feature type="transmembrane region" description="Helical" evidence="1">
    <location>
        <begin position="196"/>
        <end position="217"/>
    </location>
</feature>
<keyword evidence="1" id="KW-1133">Transmembrane helix</keyword>
<dbReference type="Proteomes" id="UP000050413">
    <property type="component" value="Unassembled WGS sequence"/>
</dbReference>
<evidence type="ECO:0000313" key="5">
    <source>
        <dbReference type="Proteomes" id="UP000182045"/>
    </source>
</evidence>
<reference evidence="3 4" key="1">
    <citation type="submission" date="2015-09" db="EMBL/GenBank/DDBJ databases">
        <title>Identification and resolution of microdiversity through metagenomic sequencing of parallel consortia.</title>
        <authorList>
            <person name="Nelson W.C."/>
            <person name="Romine M.F."/>
            <person name="Lindemann S.R."/>
        </authorList>
    </citation>
    <scope>NUCLEOTIDE SEQUENCE [LARGE SCALE GENOMIC DNA]</scope>
    <source>
        <strain evidence="3">HL-91</strain>
    </source>
</reference>
<feature type="transmembrane region" description="Helical" evidence="1">
    <location>
        <begin position="62"/>
        <end position="79"/>
    </location>
</feature>
<proteinExistence type="predicted"/>
<evidence type="ECO:0000256" key="1">
    <source>
        <dbReference type="SAM" id="Phobius"/>
    </source>
</evidence>